<organism evidence="1 2">
    <name type="scientific">Bacteroides uniformis</name>
    <dbReference type="NCBI Taxonomy" id="820"/>
    <lineage>
        <taxon>Bacteria</taxon>
        <taxon>Pseudomonadati</taxon>
        <taxon>Bacteroidota</taxon>
        <taxon>Bacteroidia</taxon>
        <taxon>Bacteroidales</taxon>
        <taxon>Bacteroidaceae</taxon>
        <taxon>Bacteroides</taxon>
    </lineage>
</organism>
<comment type="caution">
    <text evidence="1">The sequence shown here is derived from an EMBL/GenBank/DDBJ whole genome shotgun (WGS) entry which is preliminary data.</text>
</comment>
<accession>A0A1Y3V4S2</accession>
<evidence type="ECO:0000313" key="2">
    <source>
        <dbReference type="Proteomes" id="UP000196329"/>
    </source>
</evidence>
<reference evidence="2" key="1">
    <citation type="submission" date="2017-04" db="EMBL/GenBank/DDBJ databases">
        <title>Function of individual gut microbiota members based on whole genome sequencing of pure cultures obtained from chicken caecum.</title>
        <authorList>
            <person name="Medvecky M."/>
            <person name="Cejkova D."/>
            <person name="Polansky O."/>
            <person name="Karasova D."/>
            <person name="Kubasova T."/>
            <person name="Cizek A."/>
            <person name="Rychlik I."/>
        </authorList>
    </citation>
    <scope>NUCLEOTIDE SEQUENCE [LARGE SCALE GENOMIC DNA]</scope>
    <source>
        <strain evidence="2">An67</strain>
    </source>
</reference>
<dbReference type="Proteomes" id="UP000196329">
    <property type="component" value="Unassembled WGS sequence"/>
</dbReference>
<name>A0A1Y3V4S2_BACUN</name>
<evidence type="ECO:0000313" key="1">
    <source>
        <dbReference type="EMBL" id="OUN56111.1"/>
    </source>
</evidence>
<proteinExistence type="predicted"/>
<protein>
    <submittedName>
        <fullName evidence="1">Uncharacterized protein</fullName>
    </submittedName>
</protein>
<sequence length="96" mass="11325">MKSDGFSVEQVQKYLYRINNKTVYVFWEIREKQADTSEFPIIKDKSKPYCHGRSGFAFHEYFPCDKSRKIHMETNARTMVLISGKIIGTHCDRRDA</sequence>
<gene>
    <name evidence="1" type="ORF">B5G17_04040</name>
</gene>
<dbReference type="EMBL" id="NFHS01000002">
    <property type="protein sequence ID" value="OUN56111.1"/>
    <property type="molecule type" value="Genomic_DNA"/>
</dbReference>
<dbReference type="AlphaFoldDB" id="A0A1Y3V4S2"/>